<evidence type="ECO:0000313" key="2">
    <source>
        <dbReference type="EMBL" id="KAK3343514.1"/>
    </source>
</evidence>
<proteinExistence type="predicted"/>
<feature type="non-terminal residue" evidence="2">
    <location>
        <position position="1"/>
    </location>
</feature>
<dbReference type="Pfam" id="PF06985">
    <property type="entry name" value="HET"/>
    <property type="match status" value="1"/>
</dbReference>
<feature type="non-terminal residue" evidence="2">
    <location>
        <position position="588"/>
    </location>
</feature>
<comment type="caution">
    <text evidence="2">The sequence shown here is derived from an EMBL/GenBank/DDBJ whole genome shotgun (WGS) entry which is preliminary data.</text>
</comment>
<name>A0AAJ0M914_9PEZI</name>
<dbReference type="Proteomes" id="UP001275084">
    <property type="component" value="Unassembled WGS sequence"/>
</dbReference>
<sequence>HAPIGFASHVYTSVTLDRAVALASKWMHTCTDSHQKCSSGPSKLPKRVIDVLEGVRLVDTLAELDAHDEPYMTLSHCWGSQRVVQTLKTTHATMHQHRQQIPWHALPRLFRDVIMLVRALKCRYIWIDSLCIIQDDHEDWMVESTKMAEIYQTATLNIAATAMRNGSVGLFQPRLHGQGFRVKDLKGVEPDVTMANSLKTIEIDRIDGQPVFSRISHDRSHEVLYGDIEYFRTPMEPLLSRAWVFQERLLSRRTLHFGASELLWECRTCCFCECTRIGHADALSVRNLNSNPKNRDFDSDLEDIETSALFVGPKKVLFFNICNGLGGSQPVLDFWLRAVQEYSFLFLSRELDRPFALAGIAKRIQALAGGTYLAGLWASDLPRALLWAPYRSKEVVRSDSGVPTWSWMTRSCFPHSDASTCAVRYKHVTQHPFLADSRLQIHDEGTFCQYESNSPFGRPLSGQMRISAASRWATVEQVSDGRPSKPRWNGRNALSAVLERTRGNPAVSIPFMPDCPGKDPLTVRLEERVLCVLFGSREVEPGAKIPQFFLALAPVPGRDGVYARVGFCETEDRISEFDGAEVETVKVI</sequence>
<keyword evidence="3" id="KW-1185">Reference proteome</keyword>
<protein>
    <submittedName>
        <fullName evidence="2">Heterokaryon incompatibility protein-domain-containing protein</fullName>
    </submittedName>
</protein>
<dbReference type="PANTHER" id="PTHR33112">
    <property type="entry name" value="DOMAIN PROTEIN, PUTATIVE-RELATED"/>
    <property type="match status" value="1"/>
</dbReference>
<organism evidence="2 3">
    <name type="scientific">Lasiosphaeria hispida</name>
    <dbReference type="NCBI Taxonomy" id="260671"/>
    <lineage>
        <taxon>Eukaryota</taxon>
        <taxon>Fungi</taxon>
        <taxon>Dikarya</taxon>
        <taxon>Ascomycota</taxon>
        <taxon>Pezizomycotina</taxon>
        <taxon>Sordariomycetes</taxon>
        <taxon>Sordariomycetidae</taxon>
        <taxon>Sordariales</taxon>
        <taxon>Lasiosphaeriaceae</taxon>
        <taxon>Lasiosphaeria</taxon>
    </lineage>
</organism>
<evidence type="ECO:0000259" key="1">
    <source>
        <dbReference type="Pfam" id="PF06985"/>
    </source>
</evidence>
<dbReference type="InterPro" id="IPR010730">
    <property type="entry name" value="HET"/>
</dbReference>
<gene>
    <name evidence="2" type="ORF">B0T25DRAFT_423010</name>
</gene>
<reference evidence="2" key="2">
    <citation type="submission" date="2023-06" db="EMBL/GenBank/DDBJ databases">
        <authorList>
            <consortium name="Lawrence Berkeley National Laboratory"/>
            <person name="Haridas S."/>
            <person name="Hensen N."/>
            <person name="Bonometti L."/>
            <person name="Westerberg I."/>
            <person name="Brannstrom I.O."/>
            <person name="Guillou S."/>
            <person name="Cros-Aarteil S."/>
            <person name="Calhoun S."/>
            <person name="Kuo A."/>
            <person name="Mondo S."/>
            <person name="Pangilinan J."/>
            <person name="Riley R."/>
            <person name="Labutti K."/>
            <person name="Andreopoulos B."/>
            <person name="Lipzen A."/>
            <person name="Chen C."/>
            <person name="Yanf M."/>
            <person name="Daum C."/>
            <person name="Ng V."/>
            <person name="Clum A."/>
            <person name="Steindorff A."/>
            <person name="Ohm R."/>
            <person name="Martin F."/>
            <person name="Silar P."/>
            <person name="Natvig D."/>
            <person name="Lalanne C."/>
            <person name="Gautier V."/>
            <person name="Ament-Velasquez S.L."/>
            <person name="Kruys A."/>
            <person name="Hutchinson M.I."/>
            <person name="Powell A.J."/>
            <person name="Barry K."/>
            <person name="Miller A.N."/>
            <person name="Grigoriev I.V."/>
            <person name="Debuchy R."/>
            <person name="Gladieux P."/>
            <person name="Thoren M.H."/>
            <person name="Johannesson H."/>
        </authorList>
    </citation>
    <scope>NUCLEOTIDE SEQUENCE</scope>
    <source>
        <strain evidence="2">CBS 955.72</strain>
    </source>
</reference>
<reference evidence="2" key="1">
    <citation type="journal article" date="2023" name="Mol. Phylogenet. Evol.">
        <title>Genome-scale phylogeny and comparative genomics of the fungal order Sordariales.</title>
        <authorList>
            <person name="Hensen N."/>
            <person name="Bonometti L."/>
            <person name="Westerberg I."/>
            <person name="Brannstrom I.O."/>
            <person name="Guillou S."/>
            <person name="Cros-Aarteil S."/>
            <person name="Calhoun S."/>
            <person name="Haridas S."/>
            <person name="Kuo A."/>
            <person name="Mondo S."/>
            <person name="Pangilinan J."/>
            <person name="Riley R."/>
            <person name="LaButti K."/>
            <person name="Andreopoulos B."/>
            <person name="Lipzen A."/>
            <person name="Chen C."/>
            <person name="Yan M."/>
            <person name="Daum C."/>
            <person name="Ng V."/>
            <person name="Clum A."/>
            <person name="Steindorff A."/>
            <person name="Ohm R.A."/>
            <person name="Martin F."/>
            <person name="Silar P."/>
            <person name="Natvig D.O."/>
            <person name="Lalanne C."/>
            <person name="Gautier V."/>
            <person name="Ament-Velasquez S.L."/>
            <person name="Kruys A."/>
            <person name="Hutchinson M.I."/>
            <person name="Powell A.J."/>
            <person name="Barry K."/>
            <person name="Miller A.N."/>
            <person name="Grigoriev I.V."/>
            <person name="Debuchy R."/>
            <person name="Gladieux P."/>
            <person name="Hiltunen Thoren M."/>
            <person name="Johannesson H."/>
        </authorList>
    </citation>
    <scope>NUCLEOTIDE SEQUENCE</scope>
    <source>
        <strain evidence="2">CBS 955.72</strain>
    </source>
</reference>
<feature type="domain" description="Heterokaryon incompatibility" evidence="1">
    <location>
        <begin position="71"/>
        <end position="247"/>
    </location>
</feature>
<dbReference type="AlphaFoldDB" id="A0AAJ0M914"/>
<dbReference type="EMBL" id="JAUIQD010000007">
    <property type="protein sequence ID" value="KAK3343514.1"/>
    <property type="molecule type" value="Genomic_DNA"/>
</dbReference>
<accession>A0AAJ0M914</accession>
<evidence type="ECO:0000313" key="3">
    <source>
        <dbReference type="Proteomes" id="UP001275084"/>
    </source>
</evidence>
<dbReference type="PANTHER" id="PTHR33112:SF13">
    <property type="entry name" value="HETEROKARYON INCOMPATIBILITY DOMAIN-CONTAINING PROTEIN"/>
    <property type="match status" value="1"/>
</dbReference>